<gene>
    <name evidence="1" type="ORF">G6L72_10280</name>
    <name evidence="2" type="ORF">G6M88_03500</name>
</gene>
<evidence type="ECO:0000313" key="3">
    <source>
        <dbReference type="Proteomes" id="UP000663912"/>
    </source>
</evidence>
<dbReference type="Proteomes" id="UP000663912">
    <property type="component" value="Chromosome 1"/>
</dbReference>
<dbReference type="EMBL" id="JAAMCP010000005">
    <property type="protein sequence ID" value="NTF37090.1"/>
    <property type="molecule type" value="Genomic_DNA"/>
</dbReference>
<dbReference type="KEGG" id="arui:G6M88_03500"/>
<dbReference type="AlphaFoldDB" id="A0AAE7QZK9"/>
<dbReference type="InterPro" id="IPR036514">
    <property type="entry name" value="SGNH_hydro_sf"/>
</dbReference>
<reference evidence="1 4" key="1">
    <citation type="journal article" date="2020" name="Science">
        <title>Unexpected conservation and global transmission of agrobacterial virulence plasmids.</title>
        <authorList>
            <person name="Weisberg A.J."/>
            <person name="Davis E.W. 2nd"/>
            <person name="Tabima J."/>
            <person name="Belcher M.S."/>
            <person name="Miller M."/>
            <person name="Kuo C.H."/>
            <person name="Loper J.E."/>
            <person name="Grunwald N.J."/>
            <person name="Putnam M.L."/>
            <person name="Chang J.H."/>
        </authorList>
    </citation>
    <scope>NUCLEOTIDE SEQUENCE [LARGE SCALE GENOMIC DNA]</scope>
    <source>
        <strain evidence="1 4">A19/93</strain>
    </source>
</reference>
<evidence type="ECO:0000313" key="2">
    <source>
        <dbReference type="EMBL" id="QTF99524.1"/>
    </source>
</evidence>
<reference evidence="2" key="2">
    <citation type="submission" date="2020-02" db="EMBL/GenBank/DDBJ databases">
        <title>Unexpected conservation and global transmission of agrobacterial virulence plasmids.</title>
        <authorList>
            <person name="Weisberg A.J."/>
            <person name="Davis E.W. II"/>
            <person name="Tabima J.R."/>
            <person name="Belcher M.S."/>
            <person name="Miller M."/>
            <person name="Kuo C.-H."/>
            <person name="Loper J.E."/>
            <person name="Grunwald N.J."/>
            <person name="Putnam M.L."/>
            <person name="Chang J.H."/>
        </authorList>
    </citation>
    <scope>NUCLEOTIDE SEQUENCE</scope>
    <source>
        <strain evidence="2">W2/73</strain>
    </source>
</reference>
<evidence type="ECO:0000313" key="1">
    <source>
        <dbReference type="EMBL" id="NTF37090.1"/>
    </source>
</evidence>
<proteinExistence type="predicted"/>
<dbReference type="SUPFAM" id="SSF52266">
    <property type="entry name" value="SGNH hydrolase"/>
    <property type="match status" value="1"/>
</dbReference>
<protein>
    <submittedName>
        <fullName evidence="2">Uncharacterized protein</fullName>
    </submittedName>
</protein>
<name>A0AAE7QZK9_9HYPH</name>
<dbReference type="RefSeq" id="WP_065697831.1">
    <property type="nucleotide sequence ID" value="NZ_CP049206.1"/>
</dbReference>
<evidence type="ECO:0000313" key="4">
    <source>
        <dbReference type="Proteomes" id="UP000822331"/>
    </source>
</evidence>
<organism evidence="2 3">
    <name type="scientific">Agrobacterium rubi</name>
    <dbReference type="NCBI Taxonomy" id="28099"/>
    <lineage>
        <taxon>Bacteria</taxon>
        <taxon>Pseudomonadati</taxon>
        <taxon>Pseudomonadota</taxon>
        <taxon>Alphaproteobacteria</taxon>
        <taxon>Hyphomicrobiales</taxon>
        <taxon>Rhizobiaceae</taxon>
        <taxon>Rhizobium/Agrobacterium group</taxon>
        <taxon>Agrobacterium</taxon>
    </lineage>
</organism>
<dbReference type="EMBL" id="CP049206">
    <property type="protein sequence ID" value="QTF99524.1"/>
    <property type="molecule type" value="Genomic_DNA"/>
</dbReference>
<dbReference type="Proteomes" id="UP000822331">
    <property type="component" value="Unassembled WGS sequence"/>
</dbReference>
<dbReference type="GO" id="GO:0016788">
    <property type="term" value="F:hydrolase activity, acting on ester bonds"/>
    <property type="evidence" value="ECO:0007669"/>
    <property type="project" value="UniProtKB-ARBA"/>
</dbReference>
<accession>A0AAE7QZK9</accession>
<keyword evidence="4" id="KW-1185">Reference proteome</keyword>
<dbReference type="Gene3D" id="3.40.50.1110">
    <property type="entry name" value="SGNH hydrolase"/>
    <property type="match status" value="1"/>
</dbReference>
<sequence>MTIYVFGDSHSAYCFECLVDSKIYWLGPVTMHRIARDGTAFVSQLVPRFEDGDVALFMVGEIDIRCHLIPISEARQKPIDDVAKELATGFISRLALLQKSQQHIKVVVTQPLFPTDRRPNSDLPFRGDVTTRVHAHRLLSGHLDRLCHDAGLHFLLMPSKYKDKDGVLLRKYSDDGVHMMPCEAERLVKSLGKILSKKIRFDRKPMTLLTRRWNYIWGGTLRRKGLPITKPIEMPPHDVSTQL</sequence>